<sequence>MRNQLITMAACLSIFSFTACQQSQNAQSAENDTTQQVAPDTTATVAETPAADTSAAAALTTVMSAPEKVKAGKPVLVKFTVTNNSDKEAEFCKWHTPFEEKFLNSFFDIQDSKGESVQYQGVMAKRIMPPPAESFIKVPAKGTVSAEIDLTKGYKISAPGTYKVAYQGDGISGLTNVNTVSVTIE</sequence>
<feature type="chain" id="PRO_5022992986" evidence="1">
    <location>
        <begin position="20"/>
        <end position="185"/>
    </location>
</feature>
<evidence type="ECO:0000313" key="3">
    <source>
        <dbReference type="Proteomes" id="UP000318815"/>
    </source>
</evidence>
<name>A0A5C6LLA3_9BACT</name>
<dbReference type="GO" id="GO:0006508">
    <property type="term" value="P:proteolysis"/>
    <property type="evidence" value="ECO:0007669"/>
    <property type="project" value="UniProtKB-KW"/>
</dbReference>
<dbReference type="Proteomes" id="UP000318815">
    <property type="component" value="Unassembled WGS sequence"/>
</dbReference>
<feature type="signal peptide" evidence="1">
    <location>
        <begin position="1"/>
        <end position="19"/>
    </location>
</feature>
<gene>
    <name evidence="2" type="ORF">FEF09_23905</name>
</gene>
<dbReference type="EMBL" id="VOHS01000036">
    <property type="protein sequence ID" value="TWV96227.1"/>
    <property type="molecule type" value="Genomic_DNA"/>
</dbReference>
<comment type="caution">
    <text evidence="2">The sequence shown here is derived from an EMBL/GenBank/DDBJ whole genome shotgun (WGS) entry which is preliminary data.</text>
</comment>
<evidence type="ECO:0000256" key="1">
    <source>
        <dbReference type="SAM" id="SignalP"/>
    </source>
</evidence>
<keyword evidence="3" id="KW-1185">Reference proteome</keyword>
<dbReference type="GO" id="GO:0008233">
    <property type="term" value="F:peptidase activity"/>
    <property type="evidence" value="ECO:0007669"/>
    <property type="project" value="UniProtKB-KW"/>
</dbReference>
<organism evidence="2 3">
    <name type="scientific">Chitinophaga pinensis</name>
    <dbReference type="NCBI Taxonomy" id="79329"/>
    <lineage>
        <taxon>Bacteria</taxon>
        <taxon>Pseudomonadati</taxon>
        <taxon>Bacteroidota</taxon>
        <taxon>Chitinophagia</taxon>
        <taxon>Chitinophagales</taxon>
        <taxon>Chitinophagaceae</taxon>
        <taxon>Chitinophaga</taxon>
    </lineage>
</organism>
<accession>A0A5C6LLA3</accession>
<evidence type="ECO:0000313" key="2">
    <source>
        <dbReference type="EMBL" id="TWV96227.1"/>
    </source>
</evidence>
<protein>
    <submittedName>
        <fullName evidence="2">Protease</fullName>
    </submittedName>
</protein>
<dbReference type="AlphaFoldDB" id="A0A5C6LLA3"/>
<dbReference type="RefSeq" id="WP_146307434.1">
    <property type="nucleotide sequence ID" value="NZ_VOHS01000036.1"/>
</dbReference>
<dbReference type="Gene3D" id="2.60.40.2970">
    <property type="match status" value="1"/>
</dbReference>
<dbReference type="OrthoDB" id="711001at2"/>
<keyword evidence="2" id="KW-0645">Protease</keyword>
<reference evidence="2 3" key="1">
    <citation type="submission" date="2019-08" db="EMBL/GenBank/DDBJ databases">
        <title>Whole genome sequencing of chitin degrading bacteria Chitinophaga pinensis YS16.</title>
        <authorList>
            <person name="Singh R.P."/>
            <person name="Manchanda G."/>
            <person name="Maurya I.K."/>
            <person name="Joshi N.K."/>
            <person name="Srivastava A.K."/>
        </authorList>
    </citation>
    <scope>NUCLEOTIDE SEQUENCE [LARGE SCALE GENOMIC DNA]</scope>
    <source>
        <strain evidence="2 3">YS-16</strain>
    </source>
</reference>
<dbReference type="PROSITE" id="PS51257">
    <property type="entry name" value="PROKAR_LIPOPROTEIN"/>
    <property type="match status" value="1"/>
</dbReference>
<proteinExistence type="predicted"/>
<keyword evidence="1" id="KW-0732">Signal</keyword>
<keyword evidence="2" id="KW-0378">Hydrolase</keyword>